<dbReference type="AGR" id="WB:WBGene00022529"/>
<dbReference type="Pfam" id="PF10321">
    <property type="entry name" value="7TM_GPCR_Srt"/>
    <property type="match status" value="1"/>
</dbReference>
<dbReference type="CTD" id="191088"/>
<keyword evidence="3" id="KW-1185">Reference proteome</keyword>
<dbReference type="GeneID" id="191088"/>
<keyword evidence="1" id="KW-0472">Membrane</keyword>
<sequence>MYQCPEDMDMTRIERPYIGTYFFVSGVFLMIVYLPCFIAMIISKHRSPSFQLMMMLGVFDLLSLFINSITTGYLGFIGASYCHYPLVIFFVGAFAFGGWMGCCSCCILLAVDRCAEINPQFLFGIIFHKKVFPLVKFIVLALSIYVTFFTNPVLFTAKYNSWFFDPNIGKEANLYYNIPQTINNLLVALLSTALYIYLCYHLIFKFGYTTSMWMYKTKQQIIIQAVILCSFHAIAAYIYVYMQFFPSPPWLIIIGQIAWQWSNGCVCIVYWTLNRTVRNAAIRMMLPRSIREKYGLAMGIDEQIAMERRDESTNPKNVGTAISAAVNSAKIAPFLKE</sequence>
<keyword evidence="1" id="KW-1133">Transmembrane helix</keyword>
<dbReference type="STRING" id="6239.ZC142.2.1"/>
<dbReference type="Proteomes" id="UP000001940">
    <property type="component" value="Chromosome V"/>
</dbReference>
<feature type="transmembrane region" description="Helical" evidence="1">
    <location>
        <begin position="86"/>
        <end position="111"/>
    </location>
</feature>
<dbReference type="RefSeq" id="NP_504174.2">
    <property type="nucleotide sequence ID" value="NM_071773.2"/>
</dbReference>
<evidence type="ECO:0000313" key="3">
    <source>
        <dbReference type="Proteomes" id="UP000001940"/>
    </source>
</evidence>
<dbReference type="PhylomeDB" id="Q23073"/>
<dbReference type="eggNOG" id="ENOG502SX34">
    <property type="taxonomic scope" value="Eukaryota"/>
</dbReference>
<dbReference type="SMR" id="Q23073"/>
<dbReference type="KEGG" id="cel:CELE_ZC142.2"/>
<feature type="transmembrane region" description="Helical" evidence="1">
    <location>
        <begin position="250"/>
        <end position="273"/>
    </location>
</feature>
<keyword evidence="2" id="KW-0675">Receptor</keyword>
<feature type="transmembrane region" description="Helical" evidence="1">
    <location>
        <begin position="131"/>
        <end position="154"/>
    </location>
</feature>
<feature type="transmembrane region" description="Helical" evidence="1">
    <location>
        <begin position="54"/>
        <end position="74"/>
    </location>
</feature>
<feature type="transmembrane region" description="Helical" evidence="1">
    <location>
        <begin position="174"/>
        <end position="200"/>
    </location>
</feature>
<dbReference type="InParanoid" id="Q23073"/>
<dbReference type="PIR" id="T25940">
    <property type="entry name" value="T25940"/>
</dbReference>
<dbReference type="UCSC" id="ZC142.2">
    <property type="organism name" value="c. elegans"/>
</dbReference>
<evidence type="ECO:0000256" key="1">
    <source>
        <dbReference type="SAM" id="Phobius"/>
    </source>
</evidence>
<dbReference type="PANTHER" id="PTHR23021">
    <property type="entry name" value="SERPENTINE RECEPTOR, CLASS T"/>
    <property type="match status" value="1"/>
</dbReference>
<dbReference type="OMA" id="CVEINAH"/>
<dbReference type="SUPFAM" id="SSF81321">
    <property type="entry name" value="Family A G protein-coupled receptor-like"/>
    <property type="match status" value="1"/>
</dbReference>
<name>Q23073_CAEEL</name>
<evidence type="ECO:0000313" key="2">
    <source>
        <dbReference type="EMBL" id="CCD68661.1"/>
    </source>
</evidence>
<proteinExistence type="predicted"/>
<dbReference type="WormBase" id="ZC142.2">
    <property type="protein sequence ID" value="CE37945"/>
    <property type="gene ID" value="WBGene00022529"/>
    <property type="gene designation" value="srt-14"/>
</dbReference>
<dbReference type="AlphaFoldDB" id="Q23073"/>
<keyword evidence="1" id="KW-0812">Transmembrane</keyword>
<feature type="transmembrane region" description="Helical" evidence="1">
    <location>
        <begin position="20"/>
        <end position="42"/>
    </location>
</feature>
<feature type="transmembrane region" description="Helical" evidence="1">
    <location>
        <begin position="221"/>
        <end position="244"/>
    </location>
</feature>
<dbReference type="PANTHER" id="PTHR23021:SF47">
    <property type="entry name" value="SERPENTINE RECEPTOR, CLASS T"/>
    <property type="match status" value="1"/>
</dbReference>
<dbReference type="PaxDb" id="6239-ZC142.2"/>
<protein>
    <submittedName>
        <fullName evidence="2">Serpentine Receptor, class T</fullName>
    </submittedName>
</protein>
<dbReference type="InterPro" id="IPR019425">
    <property type="entry name" value="7TM_GPCR_serpentine_rcpt_Srt"/>
</dbReference>
<accession>Q23073</accession>
<gene>
    <name evidence="2 4" type="primary">srt-14</name>
    <name evidence="2" type="ORF">CELE_ZC142.2</name>
    <name evidence="4" type="ORF">ZC142.2</name>
</gene>
<evidence type="ECO:0000313" key="4">
    <source>
        <dbReference type="WormBase" id="ZC142.2"/>
    </source>
</evidence>
<dbReference type="EMBL" id="BX284605">
    <property type="protein sequence ID" value="CCD68661.1"/>
    <property type="molecule type" value="Genomic_DNA"/>
</dbReference>
<organism evidence="2 3">
    <name type="scientific">Caenorhabditis elegans</name>
    <dbReference type="NCBI Taxonomy" id="6239"/>
    <lineage>
        <taxon>Eukaryota</taxon>
        <taxon>Metazoa</taxon>
        <taxon>Ecdysozoa</taxon>
        <taxon>Nematoda</taxon>
        <taxon>Chromadorea</taxon>
        <taxon>Rhabditida</taxon>
        <taxon>Rhabditina</taxon>
        <taxon>Rhabditomorpha</taxon>
        <taxon>Rhabditoidea</taxon>
        <taxon>Rhabditidae</taxon>
        <taxon>Peloderinae</taxon>
        <taxon>Caenorhabditis</taxon>
    </lineage>
</organism>
<reference evidence="2 3" key="1">
    <citation type="journal article" date="1998" name="Science">
        <title>Genome sequence of the nematode C. elegans: a platform for investigating biology.</title>
        <authorList>
            <consortium name="The C. elegans sequencing consortium"/>
            <person name="Sulson J.E."/>
            <person name="Waterston R."/>
        </authorList>
    </citation>
    <scope>NUCLEOTIDE SEQUENCE [LARGE SCALE GENOMIC DNA]</scope>
    <source>
        <strain evidence="2 3">Bristol N2</strain>
    </source>
</reference>
<dbReference type="HOGENOM" id="CLU_053041_0_0_1"/>